<evidence type="ECO:0000313" key="2">
    <source>
        <dbReference type="Proteomes" id="UP001141253"/>
    </source>
</evidence>
<evidence type="ECO:0000313" key="1">
    <source>
        <dbReference type="EMBL" id="KAJ6339971.1"/>
    </source>
</evidence>
<dbReference type="EMBL" id="JAPFFI010000020">
    <property type="protein sequence ID" value="KAJ6339971.1"/>
    <property type="molecule type" value="Genomic_DNA"/>
</dbReference>
<name>A0ABQ9AHP2_9ROSI</name>
<reference evidence="1" key="2">
    <citation type="journal article" date="2023" name="Int. J. Mol. Sci.">
        <title>De Novo Assembly and Annotation of 11 Diverse Shrub Willow (Salix) Genomes Reveals Novel Gene Organization in Sex-Linked Regions.</title>
        <authorList>
            <person name="Hyden B."/>
            <person name="Feng K."/>
            <person name="Yates T.B."/>
            <person name="Jawdy S."/>
            <person name="Cereghino C."/>
            <person name="Smart L.B."/>
            <person name="Muchero W."/>
        </authorList>
    </citation>
    <scope>NUCLEOTIDE SEQUENCE</scope>
    <source>
        <tissue evidence="1">Shoot tip</tissue>
    </source>
</reference>
<proteinExistence type="predicted"/>
<keyword evidence="2" id="KW-1185">Reference proteome</keyword>
<protein>
    <submittedName>
        <fullName evidence="1">Uncharacterized protein</fullName>
    </submittedName>
</protein>
<dbReference type="SUPFAM" id="SSF81483">
    <property type="entry name" value="Bacterial photosystem II reaction centre, L and M subunits"/>
    <property type="match status" value="1"/>
</dbReference>
<accession>A0ABQ9AHP2</accession>
<sequence>MTFNLNSFNCYQSVADSQGCLINSWADNINRTSLGMEVMHEPNANNLSRSSCC</sequence>
<gene>
    <name evidence="1" type="ORF">OIU77_007841</name>
</gene>
<dbReference type="InterPro" id="IPR036854">
    <property type="entry name" value="Photo_II_D1/D2_sf"/>
</dbReference>
<dbReference type="Proteomes" id="UP001141253">
    <property type="component" value="Chromosome 15W"/>
</dbReference>
<organism evidence="1 2">
    <name type="scientific">Salix suchowensis</name>
    <dbReference type="NCBI Taxonomy" id="1278906"/>
    <lineage>
        <taxon>Eukaryota</taxon>
        <taxon>Viridiplantae</taxon>
        <taxon>Streptophyta</taxon>
        <taxon>Embryophyta</taxon>
        <taxon>Tracheophyta</taxon>
        <taxon>Spermatophyta</taxon>
        <taxon>Magnoliopsida</taxon>
        <taxon>eudicotyledons</taxon>
        <taxon>Gunneridae</taxon>
        <taxon>Pentapetalae</taxon>
        <taxon>rosids</taxon>
        <taxon>fabids</taxon>
        <taxon>Malpighiales</taxon>
        <taxon>Salicaceae</taxon>
        <taxon>Saliceae</taxon>
        <taxon>Salix</taxon>
    </lineage>
</organism>
<reference evidence="1" key="1">
    <citation type="submission" date="2022-10" db="EMBL/GenBank/DDBJ databases">
        <authorList>
            <person name="Hyden B.L."/>
            <person name="Feng K."/>
            <person name="Yates T."/>
            <person name="Jawdy S."/>
            <person name="Smart L.B."/>
            <person name="Muchero W."/>
        </authorList>
    </citation>
    <scope>NUCLEOTIDE SEQUENCE</scope>
    <source>
        <tissue evidence="1">Shoot tip</tissue>
    </source>
</reference>
<comment type="caution">
    <text evidence="1">The sequence shown here is derived from an EMBL/GenBank/DDBJ whole genome shotgun (WGS) entry which is preliminary data.</text>
</comment>